<dbReference type="GO" id="GO:0030435">
    <property type="term" value="P:sporulation resulting in formation of a cellular spore"/>
    <property type="evidence" value="ECO:0007669"/>
    <property type="project" value="InterPro"/>
</dbReference>
<reference evidence="5 6" key="1">
    <citation type="submission" date="2018-05" db="EMBL/GenBank/DDBJ databases">
        <title>The Hungate 1000. A catalogue of reference genomes from the rumen microbiome.</title>
        <authorList>
            <person name="Kelly W."/>
        </authorList>
    </citation>
    <scope>NUCLEOTIDE SEQUENCE [LARGE SCALE GENOMIC DNA]</scope>
    <source>
        <strain evidence="5 6">SAb67</strain>
    </source>
</reference>
<protein>
    <submittedName>
        <fullName evidence="5">Stage V sporulation protein G</fullName>
    </submittedName>
</protein>
<name>A0A315XT31_RUMFL</name>
<keyword evidence="3" id="KW-0131">Cell cycle</keyword>
<dbReference type="SUPFAM" id="SSF160537">
    <property type="entry name" value="SpoVG-like"/>
    <property type="match status" value="1"/>
</dbReference>
<gene>
    <name evidence="5" type="ORF">IE37_03327</name>
</gene>
<dbReference type="EMBL" id="QGDI01000018">
    <property type="protein sequence ID" value="PWJ09893.1"/>
    <property type="molecule type" value="Genomic_DNA"/>
</dbReference>
<evidence type="ECO:0000313" key="6">
    <source>
        <dbReference type="Proteomes" id="UP000245720"/>
    </source>
</evidence>
<evidence type="ECO:0000256" key="1">
    <source>
        <dbReference type="ARBA" id="ARBA00022618"/>
    </source>
</evidence>
<dbReference type="Proteomes" id="UP000245720">
    <property type="component" value="Unassembled WGS sequence"/>
</dbReference>
<dbReference type="Gene3D" id="3.30.1120.40">
    <property type="entry name" value="Stage V sporulation protein G"/>
    <property type="match status" value="1"/>
</dbReference>
<dbReference type="RefSeq" id="WP_109727985.1">
    <property type="nucleotide sequence ID" value="NZ_QGDI01000018.1"/>
</dbReference>
<evidence type="ECO:0000313" key="5">
    <source>
        <dbReference type="EMBL" id="PWJ09893.1"/>
    </source>
</evidence>
<dbReference type="GO" id="GO:0000917">
    <property type="term" value="P:division septum assembly"/>
    <property type="evidence" value="ECO:0007669"/>
    <property type="project" value="UniProtKB-KW"/>
</dbReference>
<dbReference type="OrthoDB" id="9796286at2"/>
<feature type="region of interest" description="Disordered" evidence="4">
    <location>
        <begin position="89"/>
        <end position="121"/>
    </location>
</feature>
<feature type="compositionally biased region" description="Acidic residues" evidence="4">
    <location>
        <begin position="95"/>
        <end position="121"/>
    </location>
</feature>
<organism evidence="5 6">
    <name type="scientific">Ruminococcus flavefaciens</name>
    <dbReference type="NCBI Taxonomy" id="1265"/>
    <lineage>
        <taxon>Bacteria</taxon>
        <taxon>Bacillati</taxon>
        <taxon>Bacillota</taxon>
        <taxon>Clostridia</taxon>
        <taxon>Eubacteriales</taxon>
        <taxon>Oscillospiraceae</taxon>
        <taxon>Ruminococcus</taxon>
    </lineage>
</organism>
<keyword evidence="1" id="KW-0132">Cell division</keyword>
<evidence type="ECO:0000256" key="2">
    <source>
        <dbReference type="ARBA" id="ARBA00023210"/>
    </source>
</evidence>
<dbReference type="InterPro" id="IPR036751">
    <property type="entry name" value="SpoVG_sf"/>
</dbReference>
<dbReference type="PANTHER" id="PTHR38429">
    <property type="entry name" value="SEPTATION PROTEIN SPOVG-RELATED"/>
    <property type="match status" value="1"/>
</dbReference>
<proteinExistence type="predicted"/>
<comment type="caution">
    <text evidence="5">The sequence shown here is derived from an EMBL/GenBank/DDBJ whole genome shotgun (WGS) entry which is preliminary data.</text>
</comment>
<dbReference type="AlphaFoldDB" id="A0A315XT31"/>
<accession>A0A315XT31</accession>
<evidence type="ECO:0000256" key="3">
    <source>
        <dbReference type="ARBA" id="ARBA00023306"/>
    </source>
</evidence>
<dbReference type="PANTHER" id="PTHR38429:SF1">
    <property type="entry name" value="SEPTATION PROTEIN SPOVG-RELATED"/>
    <property type="match status" value="1"/>
</dbReference>
<dbReference type="Pfam" id="PF04026">
    <property type="entry name" value="SpoVG"/>
    <property type="match status" value="1"/>
</dbReference>
<keyword evidence="2" id="KW-0717">Septation</keyword>
<dbReference type="InterPro" id="IPR007170">
    <property type="entry name" value="SpoVG"/>
</dbReference>
<evidence type="ECO:0000256" key="4">
    <source>
        <dbReference type="SAM" id="MobiDB-lite"/>
    </source>
</evidence>
<sequence length="121" mass="13436">MKVNAKITKIIDKPDSSIKAFASVTLDGYFAVHGVKVCEGEKGLFVSMPSTSYTNSSGETKYRDTFHPITKGSREALTQAVLDKYDEALSQTQDEGIEIQDLPEDEEDELEEPEPEPEMSM</sequence>